<dbReference type="GO" id="GO:0046872">
    <property type="term" value="F:metal ion binding"/>
    <property type="evidence" value="ECO:0007669"/>
    <property type="project" value="UniProtKB-KW"/>
</dbReference>
<evidence type="ECO:0000256" key="9">
    <source>
        <dbReference type="ARBA" id="ARBA00022840"/>
    </source>
</evidence>
<keyword evidence="6" id="KW-0479">Metal-binding</keyword>
<dbReference type="NCBIfam" id="NF004046">
    <property type="entry name" value="PRK05563.1"/>
    <property type="match status" value="1"/>
</dbReference>
<dbReference type="InterPro" id="IPR012763">
    <property type="entry name" value="DNA_pol_III_sug/sutau_N"/>
</dbReference>
<dbReference type="InterPro" id="IPR022754">
    <property type="entry name" value="DNA_pol_III_gamma-3"/>
</dbReference>
<dbReference type="Pfam" id="PF13177">
    <property type="entry name" value="DNA_pol3_delta2"/>
    <property type="match status" value="1"/>
</dbReference>
<evidence type="ECO:0000259" key="12">
    <source>
        <dbReference type="SMART" id="SM00382"/>
    </source>
</evidence>
<dbReference type="PATRIC" id="fig|1423750.3.peg.775"/>
<dbReference type="Gene3D" id="3.40.50.300">
    <property type="entry name" value="P-loop containing nucleotide triphosphate hydrolases"/>
    <property type="match status" value="1"/>
</dbReference>
<dbReference type="EC" id="2.7.7.7" evidence="2"/>
<dbReference type="AlphaFoldDB" id="A0A0R1VUK6"/>
<dbReference type="Gene3D" id="1.20.272.10">
    <property type="match status" value="1"/>
</dbReference>
<keyword evidence="5" id="KW-0235">DNA replication</keyword>
<evidence type="ECO:0000256" key="4">
    <source>
        <dbReference type="ARBA" id="ARBA00022695"/>
    </source>
</evidence>
<dbReference type="EMBL" id="AZGB01000015">
    <property type="protein sequence ID" value="KRM06601.1"/>
    <property type="molecule type" value="Genomic_DNA"/>
</dbReference>
<dbReference type="Gene3D" id="1.10.8.60">
    <property type="match status" value="1"/>
</dbReference>
<dbReference type="GO" id="GO:0009360">
    <property type="term" value="C:DNA polymerase III complex"/>
    <property type="evidence" value="ECO:0007669"/>
    <property type="project" value="InterPro"/>
</dbReference>
<dbReference type="SMART" id="SM00382">
    <property type="entry name" value="AAA"/>
    <property type="match status" value="1"/>
</dbReference>
<dbReference type="InterPro" id="IPR027417">
    <property type="entry name" value="P-loop_NTPase"/>
</dbReference>
<proteinExistence type="inferred from homology"/>
<evidence type="ECO:0000313" key="13">
    <source>
        <dbReference type="EMBL" id="KRM06601.1"/>
    </source>
</evidence>
<reference evidence="13 14" key="1">
    <citation type="journal article" date="2015" name="Genome Announc.">
        <title>Expanding the biotechnology potential of lactobacilli through comparative genomics of 213 strains and associated genera.</title>
        <authorList>
            <person name="Sun Z."/>
            <person name="Harris H.M."/>
            <person name="McCann A."/>
            <person name="Guo C."/>
            <person name="Argimon S."/>
            <person name="Zhang W."/>
            <person name="Yang X."/>
            <person name="Jeffery I.B."/>
            <person name="Cooney J.C."/>
            <person name="Kagawa T.F."/>
            <person name="Liu W."/>
            <person name="Song Y."/>
            <person name="Salvetti E."/>
            <person name="Wrobel A."/>
            <person name="Rasinkangas P."/>
            <person name="Parkhill J."/>
            <person name="Rea M.C."/>
            <person name="O'Sullivan O."/>
            <person name="Ritari J."/>
            <person name="Douillard F.P."/>
            <person name="Paul Ross R."/>
            <person name="Yang R."/>
            <person name="Briner A.E."/>
            <person name="Felis G.E."/>
            <person name="de Vos W.M."/>
            <person name="Barrangou R."/>
            <person name="Klaenhammer T.R."/>
            <person name="Caufield P.W."/>
            <person name="Cui Y."/>
            <person name="Zhang H."/>
            <person name="O'Toole P.W."/>
        </authorList>
    </citation>
    <scope>NUCLEOTIDE SEQUENCE [LARGE SCALE GENOMIC DNA]</scope>
    <source>
        <strain evidence="13 14">DSM 18630</strain>
    </source>
</reference>
<keyword evidence="10" id="KW-0239">DNA-directed DNA polymerase</keyword>
<dbReference type="OrthoDB" id="9810148at2"/>
<dbReference type="InterPro" id="IPR003593">
    <property type="entry name" value="AAA+_ATPase"/>
</dbReference>
<dbReference type="Pfam" id="PF12169">
    <property type="entry name" value="DNA_pol3_gamma3"/>
    <property type="match status" value="1"/>
</dbReference>
<dbReference type="InterPro" id="IPR008921">
    <property type="entry name" value="DNA_pol3_clamp-load_cplx_C"/>
</dbReference>
<evidence type="ECO:0000256" key="10">
    <source>
        <dbReference type="ARBA" id="ARBA00022932"/>
    </source>
</evidence>
<dbReference type="FunFam" id="1.10.8.60:FF:000013">
    <property type="entry name" value="DNA polymerase III subunit gamma/tau"/>
    <property type="match status" value="1"/>
</dbReference>
<dbReference type="PANTHER" id="PTHR11669:SF0">
    <property type="entry name" value="PROTEIN STICHEL-LIKE 2"/>
    <property type="match status" value="1"/>
</dbReference>
<accession>A0A0R1VUK6</accession>
<dbReference type="InterPro" id="IPR050238">
    <property type="entry name" value="DNA_Rep/Repair_Clamp_Loader"/>
</dbReference>
<keyword evidence="3" id="KW-0808">Transferase</keyword>
<protein>
    <recommendedName>
        <fullName evidence="2">DNA-directed DNA polymerase</fullName>
        <ecNumber evidence="2">2.7.7.7</ecNumber>
    </recommendedName>
</protein>
<dbReference type="SUPFAM" id="SSF52540">
    <property type="entry name" value="P-loop containing nucleoside triphosphate hydrolases"/>
    <property type="match status" value="1"/>
</dbReference>
<dbReference type="NCBIfam" id="TIGR02397">
    <property type="entry name" value="dnaX_nterm"/>
    <property type="match status" value="1"/>
</dbReference>
<dbReference type="GO" id="GO:0003887">
    <property type="term" value="F:DNA-directed DNA polymerase activity"/>
    <property type="evidence" value="ECO:0007669"/>
    <property type="project" value="UniProtKB-KW"/>
</dbReference>
<dbReference type="PRINTS" id="PR00300">
    <property type="entry name" value="CLPPROTEASEA"/>
</dbReference>
<dbReference type="Proteomes" id="UP000051451">
    <property type="component" value="Unassembled WGS sequence"/>
</dbReference>
<comment type="caution">
    <text evidence="13">The sequence shown here is derived from an EMBL/GenBank/DDBJ whole genome shotgun (WGS) entry which is preliminary data.</text>
</comment>
<evidence type="ECO:0000256" key="1">
    <source>
        <dbReference type="ARBA" id="ARBA00006360"/>
    </source>
</evidence>
<dbReference type="CDD" id="cd00009">
    <property type="entry name" value="AAA"/>
    <property type="match status" value="1"/>
</dbReference>
<dbReference type="CDD" id="cd18137">
    <property type="entry name" value="HLD_clamp_pol_III_gamma_tau"/>
    <property type="match status" value="1"/>
</dbReference>
<comment type="similarity">
    <text evidence="1">Belongs to the DnaX/STICHEL family.</text>
</comment>
<dbReference type="GeneID" id="98318783"/>
<name>A0A0R1VUK6_9LACO</name>
<keyword evidence="14" id="KW-1185">Reference proteome</keyword>
<evidence type="ECO:0000256" key="2">
    <source>
        <dbReference type="ARBA" id="ARBA00012417"/>
    </source>
</evidence>
<evidence type="ECO:0000313" key="14">
    <source>
        <dbReference type="Proteomes" id="UP000051451"/>
    </source>
</evidence>
<keyword evidence="8" id="KW-0862">Zinc</keyword>
<organism evidence="13 14">
    <name type="scientific">Liquorilactobacillus ghanensis DSM 18630</name>
    <dbReference type="NCBI Taxonomy" id="1423750"/>
    <lineage>
        <taxon>Bacteria</taxon>
        <taxon>Bacillati</taxon>
        <taxon>Bacillota</taxon>
        <taxon>Bacilli</taxon>
        <taxon>Lactobacillales</taxon>
        <taxon>Lactobacillaceae</taxon>
        <taxon>Liquorilactobacillus</taxon>
    </lineage>
</organism>
<dbReference type="Pfam" id="PF22608">
    <property type="entry name" value="DNAX_ATPase_lid"/>
    <property type="match status" value="1"/>
</dbReference>
<dbReference type="GO" id="GO:0003677">
    <property type="term" value="F:DNA binding"/>
    <property type="evidence" value="ECO:0007669"/>
    <property type="project" value="InterPro"/>
</dbReference>
<dbReference type="RefSeq" id="WP_057871505.1">
    <property type="nucleotide sequence ID" value="NZ_AZGB01000015.1"/>
</dbReference>
<dbReference type="InterPro" id="IPR001270">
    <property type="entry name" value="ClpA/B"/>
</dbReference>
<sequence length="567" mass="62461">MGYRALYRVWRPQKFADLVGQQLITQTLKNAIAAKQTSHAYLFTGPRGTGKTSAAKIFAKAINCRHQQAGEPCNQCEICQAITQGRLNDVIEIDAASNNSVDEVRDIREKVKYAPTQADFKVYIIDEVHMLSAGAFNALLKTLEEPPANVVFILATTEPHKIPATIISRTQRFDFRRISDHDLIERMEYILKQEKLTFDPAALKTIAKAAAGGMRDALSMLDQVLSFGHNEVTLKNALLVTGSVSQEQLAAYLTAVFSQETALAFQQLQQLLAAGKDPNQLFEGLIDYCRELLLAQVEKSTASQQLIELAAKVSAETLYQALDILSQQQQAMRFATHQDVYLDVATIKLCQIKSSTNKATAAVVPDKQLTELQAQVAKLQQQLNQLQQGQVADKGLAATKSPAAGSKPSTRPKLKIKPDLNQIYSVLAEASRANLEEIKDVWQDLLNMLAVTQRAVMNVSQPVAASSTAAVVSFQYDFLFEKAAQDQQLQTALLNDLAKLLGKDLKLVFLPQAQWPQIRKKYLLAHKTENNSKAAAAKTSAPSDNNLATAQKIWGTAAKDLIEIKDD</sequence>
<dbReference type="SUPFAM" id="SSF48019">
    <property type="entry name" value="post-AAA+ oligomerization domain-like"/>
    <property type="match status" value="1"/>
</dbReference>
<dbReference type="InterPro" id="IPR045085">
    <property type="entry name" value="HLD_clamp_pol_III_gamma_tau"/>
</dbReference>
<dbReference type="GO" id="GO:0006261">
    <property type="term" value="P:DNA-templated DNA replication"/>
    <property type="evidence" value="ECO:0007669"/>
    <property type="project" value="TreeGrafter"/>
</dbReference>
<evidence type="ECO:0000256" key="6">
    <source>
        <dbReference type="ARBA" id="ARBA00022723"/>
    </source>
</evidence>
<evidence type="ECO:0000256" key="3">
    <source>
        <dbReference type="ARBA" id="ARBA00022679"/>
    </source>
</evidence>
<evidence type="ECO:0000256" key="5">
    <source>
        <dbReference type="ARBA" id="ARBA00022705"/>
    </source>
</evidence>
<evidence type="ECO:0000256" key="11">
    <source>
        <dbReference type="ARBA" id="ARBA00049244"/>
    </source>
</evidence>
<comment type="catalytic activity">
    <reaction evidence="11">
        <text>DNA(n) + a 2'-deoxyribonucleoside 5'-triphosphate = DNA(n+1) + diphosphate</text>
        <dbReference type="Rhea" id="RHEA:22508"/>
        <dbReference type="Rhea" id="RHEA-COMP:17339"/>
        <dbReference type="Rhea" id="RHEA-COMP:17340"/>
        <dbReference type="ChEBI" id="CHEBI:33019"/>
        <dbReference type="ChEBI" id="CHEBI:61560"/>
        <dbReference type="ChEBI" id="CHEBI:173112"/>
        <dbReference type="EC" id="2.7.7.7"/>
    </reaction>
</comment>
<keyword evidence="4" id="KW-0548">Nucleotidyltransferase</keyword>
<dbReference type="PANTHER" id="PTHR11669">
    <property type="entry name" value="REPLICATION FACTOR C / DNA POLYMERASE III GAMMA-TAU SUBUNIT"/>
    <property type="match status" value="1"/>
</dbReference>
<evidence type="ECO:0000256" key="8">
    <source>
        <dbReference type="ARBA" id="ARBA00022833"/>
    </source>
</evidence>
<keyword evidence="9" id="KW-0067">ATP-binding</keyword>
<gene>
    <name evidence="13" type="ORF">FC89_GL000754</name>
</gene>
<dbReference type="GO" id="GO:0005524">
    <property type="term" value="F:ATP binding"/>
    <property type="evidence" value="ECO:0007669"/>
    <property type="project" value="UniProtKB-KW"/>
</dbReference>
<keyword evidence="7" id="KW-0547">Nucleotide-binding</keyword>
<dbReference type="FunFam" id="3.40.50.300:FF:000014">
    <property type="entry name" value="DNA polymerase III subunit gamma/tau"/>
    <property type="match status" value="1"/>
</dbReference>
<dbReference type="STRING" id="1423750.FC89_GL000754"/>
<feature type="domain" description="AAA+ ATPase" evidence="12">
    <location>
        <begin position="37"/>
        <end position="185"/>
    </location>
</feature>
<evidence type="ECO:0000256" key="7">
    <source>
        <dbReference type="ARBA" id="ARBA00022741"/>
    </source>
</evidence>